<reference evidence="1" key="1">
    <citation type="submission" date="2015-12" db="EMBL/GenBank/DDBJ databases">
        <title>Gene expression during late stages of embryo sac development: a critical building block for successful pollen-pistil interactions.</title>
        <authorList>
            <person name="Liu Y."/>
            <person name="Joly V."/>
            <person name="Sabar M."/>
            <person name="Matton D.P."/>
        </authorList>
    </citation>
    <scope>NUCLEOTIDE SEQUENCE</scope>
</reference>
<dbReference type="AlphaFoldDB" id="A0A0V0IEE0"/>
<dbReference type="EMBL" id="GEDG01007524">
    <property type="protein sequence ID" value="JAP30973.1"/>
    <property type="molecule type" value="Transcribed_RNA"/>
</dbReference>
<protein>
    <submittedName>
        <fullName evidence="1">Putative ovule protein</fullName>
    </submittedName>
</protein>
<sequence length="68" mass="7704">MRQLQGGFFCRKRGKAVKRGCSEKGKGNSFFDNRKREFLESSTSRISGKVVICLIVGYVLYNLSSFMS</sequence>
<evidence type="ECO:0000313" key="1">
    <source>
        <dbReference type="EMBL" id="JAP30973.1"/>
    </source>
</evidence>
<organism evidence="1">
    <name type="scientific">Solanum chacoense</name>
    <name type="common">Chaco potato</name>
    <dbReference type="NCBI Taxonomy" id="4108"/>
    <lineage>
        <taxon>Eukaryota</taxon>
        <taxon>Viridiplantae</taxon>
        <taxon>Streptophyta</taxon>
        <taxon>Embryophyta</taxon>
        <taxon>Tracheophyta</taxon>
        <taxon>Spermatophyta</taxon>
        <taxon>Magnoliopsida</taxon>
        <taxon>eudicotyledons</taxon>
        <taxon>Gunneridae</taxon>
        <taxon>Pentapetalae</taxon>
        <taxon>asterids</taxon>
        <taxon>lamiids</taxon>
        <taxon>Solanales</taxon>
        <taxon>Solanaceae</taxon>
        <taxon>Solanoideae</taxon>
        <taxon>Solaneae</taxon>
        <taxon>Solanum</taxon>
    </lineage>
</organism>
<name>A0A0V0IEE0_SOLCH</name>
<proteinExistence type="predicted"/>
<accession>A0A0V0IEE0</accession>